<evidence type="ECO:0000256" key="6">
    <source>
        <dbReference type="ARBA" id="ARBA00023065"/>
    </source>
</evidence>
<keyword evidence="12" id="KW-1185">Reference proteome</keyword>
<comment type="subunit">
    <text evidence="9 10">F-type ATPases have 2 components, CF(1) - the catalytic core - and CF(0) - the membrane proton channel. In yeast, the dimeric form of ATP synthase consists of 17 polypeptides: alpha, beta, gamma, delta, epsilon, 4 (B), 5 (OSCP), 6 (A), 8, 9 (C), d, E (Tim11), f, g, h, i/j and k.</text>
</comment>
<evidence type="ECO:0000256" key="1">
    <source>
        <dbReference type="ARBA" id="ARBA00007479"/>
    </source>
</evidence>
<dbReference type="SUPFAM" id="SSF161060">
    <property type="entry name" value="ATP synthase B chain-like"/>
    <property type="match status" value="1"/>
</dbReference>
<dbReference type="InterPro" id="IPR013837">
    <property type="entry name" value="ATP_synth_F0_suB"/>
</dbReference>
<evidence type="ECO:0000256" key="3">
    <source>
        <dbReference type="ARBA" id="ARBA00022547"/>
    </source>
</evidence>
<dbReference type="FunFam" id="1.20.5.2210:FF:000002">
    <property type="entry name" value="ATP synthase subunit 4 mitochondrial"/>
    <property type="match status" value="1"/>
</dbReference>
<dbReference type="STRING" id="50376.A0A517KXJ8"/>
<name>A0A517KXJ8_9PEZI</name>
<evidence type="ECO:0000256" key="4">
    <source>
        <dbReference type="ARBA" id="ARBA00022781"/>
    </source>
</evidence>
<dbReference type="Proteomes" id="UP000316270">
    <property type="component" value="Chromosome 1"/>
</dbReference>
<keyword evidence="2 10" id="KW-0813">Transport</keyword>
<accession>A0A517KXJ8</accession>
<dbReference type="GO" id="GO:0046933">
    <property type="term" value="F:proton-transporting ATP synthase activity, rotational mechanism"/>
    <property type="evidence" value="ECO:0007669"/>
    <property type="project" value="TreeGrafter"/>
</dbReference>
<evidence type="ECO:0000256" key="9">
    <source>
        <dbReference type="ARBA" id="ARBA00062152"/>
    </source>
</evidence>
<evidence type="ECO:0000256" key="7">
    <source>
        <dbReference type="ARBA" id="ARBA00023128"/>
    </source>
</evidence>
<keyword evidence="5 10" id="KW-0999">Mitochondrion inner membrane</keyword>
<dbReference type="EMBL" id="CP042185">
    <property type="protein sequence ID" value="QDS68100.1"/>
    <property type="molecule type" value="Genomic_DNA"/>
</dbReference>
<evidence type="ECO:0000256" key="10">
    <source>
        <dbReference type="RuleBase" id="RU368017"/>
    </source>
</evidence>
<comment type="subcellular location">
    <subcellularLocation>
        <location evidence="10">Mitochondrion</location>
    </subcellularLocation>
    <subcellularLocation>
        <location evidence="10">Mitochondrion inner membrane</location>
    </subcellularLocation>
</comment>
<evidence type="ECO:0000313" key="12">
    <source>
        <dbReference type="Proteomes" id="UP000316270"/>
    </source>
</evidence>
<dbReference type="PANTHER" id="PTHR12733:SF3">
    <property type="entry name" value="ATP SYNTHASE F(0) COMPLEX SUBUNIT B1, MITOCHONDRIAL"/>
    <property type="match status" value="1"/>
</dbReference>
<dbReference type="GO" id="GO:0005743">
    <property type="term" value="C:mitochondrial inner membrane"/>
    <property type="evidence" value="ECO:0007669"/>
    <property type="project" value="UniProtKB-SubCell"/>
</dbReference>
<dbReference type="AlphaFoldDB" id="A0A517KXJ8"/>
<evidence type="ECO:0000256" key="5">
    <source>
        <dbReference type="ARBA" id="ARBA00022792"/>
    </source>
</evidence>
<dbReference type="GO" id="GO:0045259">
    <property type="term" value="C:proton-transporting ATP synthase complex"/>
    <property type="evidence" value="ECO:0007669"/>
    <property type="project" value="UniProtKB-KW"/>
</dbReference>
<evidence type="ECO:0000256" key="8">
    <source>
        <dbReference type="ARBA" id="ARBA00023136"/>
    </source>
</evidence>
<proteinExistence type="inferred from homology"/>
<keyword evidence="4 10" id="KW-0375">Hydrogen ion transport</keyword>
<organism evidence="11 12">
    <name type="scientific">Venturia effusa</name>
    <dbReference type="NCBI Taxonomy" id="50376"/>
    <lineage>
        <taxon>Eukaryota</taxon>
        <taxon>Fungi</taxon>
        <taxon>Dikarya</taxon>
        <taxon>Ascomycota</taxon>
        <taxon>Pezizomycotina</taxon>
        <taxon>Dothideomycetes</taxon>
        <taxon>Pleosporomycetidae</taxon>
        <taxon>Venturiales</taxon>
        <taxon>Venturiaceae</taxon>
        <taxon>Venturia</taxon>
    </lineage>
</organism>
<dbReference type="OrthoDB" id="67388at2759"/>
<sequence length="275" mass="29404">MLIIFSWSCTDSQAFSLTTPASPSPTTSHLIKTMASRLARSAAGARQLLRPSVPLRAIPSISSRYASTGVPQEAPEKKAQSLLDSLPGSTLASKAAILSAGAGLSIAGISNELLVINEEAIVALSLSTIFWAIAHYGGPAYGAWAQGQNEKVAGILNSARQNHTSAVQERIASVKELGGVIDITKTLFEVSKETARLEAQAYELEQKTAIAAEAKSALDSWVRYEQSVKQRQQKELADTIIAKIETELNDPKVLKQILDQSVKDVERILSPKPAA</sequence>
<dbReference type="PANTHER" id="PTHR12733">
    <property type="entry name" value="MITOCHONDRIAL ATP SYNTHASE B CHAIN"/>
    <property type="match status" value="1"/>
</dbReference>
<keyword evidence="3 10" id="KW-0138">CF(0)</keyword>
<dbReference type="InterPro" id="IPR008688">
    <property type="entry name" value="ATP_synth_Bsub_B/MI25"/>
</dbReference>
<protein>
    <recommendedName>
        <fullName evidence="10">ATP synthase subunit 4</fullName>
    </recommendedName>
</protein>
<dbReference type="Gene3D" id="1.20.5.2210">
    <property type="match status" value="1"/>
</dbReference>
<comment type="similarity">
    <text evidence="1 10">Belongs to the eukaryotic ATPase B chain family.</text>
</comment>
<gene>
    <name evidence="11" type="primary">ATP3</name>
    <name evidence="11" type="ORF">FKW77_010127</name>
</gene>
<dbReference type="Pfam" id="PF05405">
    <property type="entry name" value="Mt_ATP-synt_B"/>
    <property type="match status" value="1"/>
</dbReference>
<evidence type="ECO:0000256" key="2">
    <source>
        <dbReference type="ARBA" id="ARBA00022448"/>
    </source>
</evidence>
<evidence type="ECO:0000313" key="11">
    <source>
        <dbReference type="EMBL" id="QDS68100.1"/>
    </source>
</evidence>
<keyword evidence="7 10" id="KW-0496">Mitochondrion</keyword>
<keyword evidence="6 10" id="KW-0406">Ion transport</keyword>
<comment type="function">
    <text evidence="10">Subunit b, of the mitochondrial membrane ATP synthase complex (F(1)F(0) ATP synthase or Complex V) that produces ATP from ADP in the presence of a proton gradient across the membrane which is generated by electron transport complexes of the respiratory chain. ATP synthase complex consist of a soluble F(1) head domain - the catalytic core - and a membrane F(1) domain - the membrane proton channel. These two domains are linked by a central stalk rotating inside the F(1) region and a stationary peripheral stalk. During catalysis, ATP synthesis in the catalytic domain of F(1) is coupled via a rotary mechanism of the central stalk subunits to proton translocation. In vivo, can only synthesize ATP although its ATP hydrolase activity can be activated artificially in vitro. Part of the complex F(0) domain. Part of the complex F(0) domain and the peripheric stalk, which acts as a stator to hold the catalytic alpha(3)beta(3) subcomplex and subunit a/ATP6 static relative to the rotary elements.</text>
</comment>
<reference evidence="11 12" key="1">
    <citation type="submission" date="2019-07" db="EMBL/GenBank/DDBJ databases">
        <title>Finished genome of Venturia effusa.</title>
        <authorList>
            <person name="Young C.A."/>
            <person name="Cox M.P."/>
            <person name="Ganley A.R.D."/>
            <person name="David W.J."/>
        </authorList>
    </citation>
    <scope>NUCLEOTIDE SEQUENCE [LARGE SCALE GENOMIC DNA]</scope>
    <source>
        <strain evidence="12">albino</strain>
    </source>
</reference>
<keyword evidence="8 10" id="KW-0472">Membrane</keyword>